<protein>
    <recommendedName>
        <fullName evidence="3">Iron ABC transporter substrate-binding protein</fullName>
    </recommendedName>
</protein>
<accession>X1CHA0</accession>
<evidence type="ECO:0000256" key="1">
    <source>
        <dbReference type="ARBA" id="ARBA00022729"/>
    </source>
</evidence>
<dbReference type="PANTHER" id="PTHR30006:SF15">
    <property type="entry name" value="IRON-UTILIZATION PERIPLASMIC PROTEIN"/>
    <property type="match status" value="1"/>
</dbReference>
<dbReference type="InterPro" id="IPR006059">
    <property type="entry name" value="SBP"/>
</dbReference>
<dbReference type="GO" id="GO:0030288">
    <property type="term" value="C:outer membrane-bounded periplasmic space"/>
    <property type="evidence" value="ECO:0007669"/>
    <property type="project" value="TreeGrafter"/>
</dbReference>
<proteinExistence type="predicted"/>
<organism evidence="2">
    <name type="scientific">marine sediment metagenome</name>
    <dbReference type="NCBI Taxonomy" id="412755"/>
    <lineage>
        <taxon>unclassified sequences</taxon>
        <taxon>metagenomes</taxon>
        <taxon>ecological metagenomes</taxon>
    </lineage>
</organism>
<evidence type="ECO:0000313" key="2">
    <source>
        <dbReference type="EMBL" id="GAH07696.1"/>
    </source>
</evidence>
<dbReference type="Gene3D" id="3.40.190.10">
    <property type="entry name" value="Periplasmic binding protein-like II"/>
    <property type="match status" value="1"/>
</dbReference>
<dbReference type="EMBL" id="BART01030827">
    <property type="protein sequence ID" value="GAH07696.1"/>
    <property type="molecule type" value="Genomic_DNA"/>
</dbReference>
<gene>
    <name evidence="2" type="ORF">S01H4_53698</name>
</gene>
<feature type="non-terminal residue" evidence="2">
    <location>
        <position position="149"/>
    </location>
</feature>
<dbReference type="PANTHER" id="PTHR30006">
    <property type="entry name" value="THIAMINE-BINDING PERIPLASMIC PROTEIN-RELATED"/>
    <property type="match status" value="1"/>
</dbReference>
<dbReference type="AlphaFoldDB" id="X1CHA0"/>
<evidence type="ECO:0008006" key="3">
    <source>
        <dbReference type="Google" id="ProtNLM"/>
    </source>
</evidence>
<reference evidence="2" key="1">
    <citation type="journal article" date="2014" name="Front. Microbiol.">
        <title>High frequency of phylogenetically diverse reductive dehalogenase-homologous genes in deep subseafloor sedimentary metagenomes.</title>
        <authorList>
            <person name="Kawai M."/>
            <person name="Futagami T."/>
            <person name="Toyoda A."/>
            <person name="Takaki Y."/>
            <person name="Nishi S."/>
            <person name="Hori S."/>
            <person name="Arai W."/>
            <person name="Tsubouchi T."/>
            <person name="Morono Y."/>
            <person name="Uchiyama I."/>
            <person name="Ito T."/>
            <person name="Fujiyama A."/>
            <person name="Inagaki F."/>
            <person name="Takami H."/>
        </authorList>
    </citation>
    <scope>NUCLEOTIDE SEQUENCE</scope>
    <source>
        <strain evidence="2">Expedition CK06-06</strain>
    </source>
</reference>
<dbReference type="SUPFAM" id="SSF53850">
    <property type="entry name" value="Periplasmic binding protein-like II"/>
    <property type="match status" value="1"/>
</dbReference>
<sequence>MKRMVIIIAVLSVTAAACSSGADNSSITLYSGRSEVLIQPVIDAFTESTGIEVAVKYAGSADLAATILEEGSSSPADVFLSQDPASLGAVALDGLFETLPGSILNRVPARFSDDEGRWVGTSGRARVVVYDANKIDPASIPATEDGFVD</sequence>
<dbReference type="Pfam" id="PF01547">
    <property type="entry name" value="SBP_bac_1"/>
    <property type="match status" value="1"/>
</dbReference>
<comment type="caution">
    <text evidence="2">The sequence shown here is derived from an EMBL/GenBank/DDBJ whole genome shotgun (WGS) entry which is preliminary data.</text>
</comment>
<name>X1CHA0_9ZZZZ</name>
<keyword evidence="1" id="KW-0732">Signal</keyword>
<dbReference type="PROSITE" id="PS51257">
    <property type="entry name" value="PROKAR_LIPOPROTEIN"/>
    <property type="match status" value="1"/>
</dbReference>